<feature type="compositionally biased region" description="Acidic residues" evidence="2">
    <location>
        <begin position="63"/>
        <end position="92"/>
    </location>
</feature>
<feature type="region of interest" description="Disordered" evidence="2">
    <location>
        <begin position="63"/>
        <end position="95"/>
    </location>
</feature>
<accession>T1IK48</accession>
<name>T1IK48_STRMM</name>
<evidence type="ECO:0000313" key="4">
    <source>
        <dbReference type="EnsemblMetazoa" id="SMAR001284-PA"/>
    </source>
</evidence>
<comment type="similarity">
    <text evidence="1">Belongs to the MFAP1 family.</text>
</comment>
<feature type="compositionally biased region" description="Acidic residues" evidence="2">
    <location>
        <begin position="151"/>
        <end position="165"/>
    </location>
</feature>
<dbReference type="PANTHER" id="PTHR15327">
    <property type="entry name" value="MICROFIBRIL-ASSOCIATED PROTEIN"/>
    <property type="match status" value="1"/>
</dbReference>
<evidence type="ECO:0000259" key="3">
    <source>
        <dbReference type="Pfam" id="PF06991"/>
    </source>
</evidence>
<reference evidence="5" key="1">
    <citation type="submission" date="2011-05" db="EMBL/GenBank/DDBJ databases">
        <authorList>
            <person name="Richards S.R."/>
            <person name="Qu J."/>
            <person name="Jiang H."/>
            <person name="Jhangiani S.N."/>
            <person name="Agravi P."/>
            <person name="Goodspeed R."/>
            <person name="Gross S."/>
            <person name="Mandapat C."/>
            <person name="Jackson L."/>
            <person name="Mathew T."/>
            <person name="Pu L."/>
            <person name="Thornton R."/>
            <person name="Saada N."/>
            <person name="Wilczek-Boney K.B."/>
            <person name="Lee S."/>
            <person name="Kovar C."/>
            <person name="Wu Y."/>
            <person name="Scherer S.E."/>
            <person name="Worley K.C."/>
            <person name="Muzny D.M."/>
            <person name="Gibbs R."/>
        </authorList>
    </citation>
    <scope>NUCLEOTIDE SEQUENCE</scope>
    <source>
        <strain evidence="5">Brora</strain>
    </source>
</reference>
<dbReference type="eggNOG" id="KOG1425">
    <property type="taxonomic scope" value="Eukaryota"/>
</dbReference>
<dbReference type="PhylomeDB" id="T1IK48"/>
<dbReference type="AlphaFoldDB" id="T1IK48"/>
<dbReference type="InterPro" id="IPR033194">
    <property type="entry name" value="MFAP1"/>
</dbReference>
<evidence type="ECO:0000313" key="5">
    <source>
        <dbReference type="Proteomes" id="UP000014500"/>
    </source>
</evidence>
<sequence>MSIQSTAGAIPVSITDDVTGKQIISMQKVKVRRYVADTTDEEDEIKEKKRLLLRKKNLELEDILDFEDEEDEPEAESSESEYEENSESEEDDFRPILKPVFVSKKDRVTIQLKEKIELQQLEIKIKAKKMADDRRKESLRFIEDENKKDLQDEDEDEMDVADIDDENDKIEYESWKLRNLKRIKMDRNERVAAPSGRDEKDEIETEKKTKVVKGKYKFLQKYYHRGAFFMDEDEEVYKRDICQPTLEDHFDKSVLPKVMQVKNFGRSGQSKYTHLVDQDTTCFDSPWSNENSMNLKFGVKKAGGMKEILQRPKKKSK</sequence>
<dbReference type="EnsemblMetazoa" id="SMAR001284-RA">
    <property type="protein sequence ID" value="SMAR001284-PA"/>
    <property type="gene ID" value="SMAR001284"/>
</dbReference>
<dbReference type="Proteomes" id="UP000014500">
    <property type="component" value="Unassembled WGS sequence"/>
</dbReference>
<proteinExistence type="inferred from homology"/>
<dbReference type="EMBL" id="JH430406">
    <property type="status" value="NOT_ANNOTATED_CDS"/>
    <property type="molecule type" value="Genomic_DNA"/>
</dbReference>
<dbReference type="STRING" id="126957.T1IK48"/>
<dbReference type="Pfam" id="PF06991">
    <property type="entry name" value="MFAP1"/>
    <property type="match status" value="1"/>
</dbReference>
<dbReference type="HOGENOM" id="CLU_023077_1_0_1"/>
<evidence type="ECO:0000256" key="1">
    <source>
        <dbReference type="ARBA" id="ARBA00008155"/>
    </source>
</evidence>
<protein>
    <recommendedName>
        <fullName evidence="3">Micro-fibrillar-associated protein 1 C-terminal domain-containing protein</fullName>
    </recommendedName>
</protein>
<reference evidence="4" key="2">
    <citation type="submission" date="2015-02" db="UniProtKB">
        <authorList>
            <consortium name="EnsemblMetazoa"/>
        </authorList>
    </citation>
    <scope>IDENTIFICATION</scope>
</reference>
<keyword evidence="5" id="KW-1185">Reference proteome</keyword>
<organism evidence="4 5">
    <name type="scientific">Strigamia maritima</name>
    <name type="common">European centipede</name>
    <name type="synonym">Geophilus maritimus</name>
    <dbReference type="NCBI Taxonomy" id="126957"/>
    <lineage>
        <taxon>Eukaryota</taxon>
        <taxon>Metazoa</taxon>
        <taxon>Ecdysozoa</taxon>
        <taxon>Arthropoda</taxon>
        <taxon>Myriapoda</taxon>
        <taxon>Chilopoda</taxon>
        <taxon>Pleurostigmophora</taxon>
        <taxon>Geophilomorpha</taxon>
        <taxon>Linotaeniidae</taxon>
        <taxon>Strigamia</taxon>
    </lineage>
</organism>
<evidence type="ECO:0000256" key="2">
    <source>
        <dbReference type="SAM" id="MobiDB-lite"/>
    </source>
</evidence>
<dbReference type="InterPro" id="IPR009730">
    <property type="entry name" value="MFAP1_C"/>
</dbReference>
<feature type="region of interest" description="Disordered" evidence="2">
    <location>
        <begin position="142"/>
        <end position="165"/>
    </location>
</feature>
<feature type="domain" description="Micro-fibrillar-associated protein 1 C-terminal" evidence="3">
    <location>
        <begin position="88"/>
        <end position="280"/>
    </location>
</feature>
<dbReference type="OMA" id="WHEPDQI"/>